<dbReference type="Proteomes" id="UP000245489">
    <property type="component" value="Unassembled WGS sequence"/>
</dbReference>
<dbReference type="Gene3D" id="2.60.40.10">
    <property type="entry name" value="Immunoglobulins"/>
    <property type="match status" value="5"/>
</dbReference>
<dbReference type="SUPFAM" id="SSF49299">
    <property type="entry name" value="PKD domain"/>
    <property type="match status" value="1"/>
</dbReference>
<gene>
    <name evidence="2" type="ORF">LV89_01159</name>
</gene>
<accession>A0A316EE96</accession>
<feature type="domain" description="PKD/Chitinase" evidence="1">
    <location>
        <begin position="38"/>
        <end position="116"/>
    </location>
</feature>
<dbReference type="InterPro" id="IPR022409">
    <property type="entry name" value="PKD/Chitinase_dom"/>
</dbReference>
<sequence length="677" mass="67996">FSSTEQSPSVTAPTTAGVYTYSVLVSGTGGCTGTATTSVTVKALPTVTVSSASICAGTVGTLKVTETADSYVWSGDNNFSATTQEVSVTKAGTYTVTITTNGCTATATTTVEVKATADIKAISKEVCTGGTTTLTATGGVTYTWSAPDGFTATGANPTVSVQQVYTVIGTTEGGCIGTATATLTIKDNPTVKITGDTVTCSGGKVTLTANATGAFTWSGANNFSATTASVDVSAGTYQVTVTNAGCSAVGTIKVVSDNLSIQVGGATVCEGGSIALTGDATATTGIKSYAWSGPNGFTSTEKSPSVTKPTESGTYTLTVISNAGCTATATTTITVTPASVSTAAVAFCNGGKATLTATGGTGATYLWTGGLTTSSIEVTTAGTYDVTITDVTGCISKGKFTVTETAKPNVVISGATALCASTSTELTVNKDVTNGETYLWSGINGFTATTQKINVSTAGDYSVLVKTAGGCEATAKVTVTAGFTPTAVCGPVCEGQDLILNVTGGLTYSWSSPNGFTSSSQSPQLLNVKLSDAGIYSVTVTGNGCTATVVATLIVYPKPTGITATTQVSTCDQDTPKNDGKVVLAGTFTGLKYDIVEGSTYTGTKKYADATEIPTNGVVKSGIANPSTNAGTKYTVRVFNANDCYTDYTVTMQQVVCSCGEARCVPYGIIKTKSAKK</sequence>
<evidence type="ECO:0000313" key="3">
    <source>
        <dbReference type="Proteomes" id="UP000245489"/>
    </source>
</evidence>
<dbReference type="InterPro" id="IPR013783">
    <property type="entry name" value="Ig-like_fold"/>
</dbReference>
<feature type="domain" description="PKD/Chitinase" evidence="1">
    <location>
        <begin position="261"/>
        <end position="338"/>
    </location>
</feature>
<dbReference type="InterPro" id="IPR035986">
    <property type="entry name" value="PKD_dom_sf"/>
</dbReference>
<feature type="domain" description="PKD/Chitinase" evidence="1">
    <location>
        <begin position="480"/>
        <end position="558"/>
    </location>
</feature>
<keyword evidence="3" id="KW-1185">Reference proteome</keyword>
<dbReference type="EMBL" id="QGGO01000004">
    <property type="protein sequence ID" value="PWK28375.1"/>
    <property type="molecule type" value="Genomic_DNA"/>
</dbReference>
<dbReference type="AlphaFoldDB" id="A0A316EE96"/>
<dbReference type="SMART" id="SM00089">
    <property type="entry name" value="PKD"/>
    <property type="match status" value="4"/>
</dbReference>
<evidence type="ECO:0000313" key="2">
    <source>
        <dbReference type="EMBL" id="PWK28375.1"/>
    </source>
</evidence>
<protein>
    <recommendedName>
        <fullName evidence="1">PKD/Chitinase domain-containing protein</fullName>
    </recommendedName>
</protein>
<name>A0A316EE96_9BACT</name>
<reference evidence="2 3" key="1">
    <citation type="submission" date="2018-05" db="EMBL/GenBank/DDBJ databases">
        <title>Genomic Encyclopedia of Archaeal and Bacterial Type Strains, Phase II (KMG-II): from individual species to whole genera.</title>
        <authorList>
            <person name="Goeker M."/>
        </authorList>
    </citation>
    <scope>NUCLEOTIDE SEQUENCE [LARGE SCALE GENOMIC DNA]</scope>
    <source>
        <strain evidence="2 3">DSM 22214</strain>
    </source>
</reference>
<feature type="non-terminal residue" evidence="2">
    <location>
        <position position="1"/>
    </location>
</feature>
<evidence type="ECO:0000259" key="1">
    <source>
        <dbReference type="SMART" id="SM00089"/>
    </source>
</evidence>
<organism evidence="2 3">
    <name type="scientific">Arcicella aurantiaca</name>
    <dbReference type="NCBI Taxonomy" id="591202"/>
    <lineage>
        <taxon>Bacteria</taxon>
        <taxon>Pseudomonadati</taxon>
        <taxon>Bacteroidota</taxon>
        <taxon>Cytophagia</taxon>
        <taxon>Cytophagales</taxon>
        <taxon>Flectobacillaceae</taxon>
        <taxon>Arcicella</taxon>
    </lineage>
</organism>
<feature type="domain" description="PKD/Chitinase" evidence="1">
    <location>
        <begin position="119"/>
        <end position="188"/>
    </location>
</feature>
<comment type="caution">
    <text evidence="2">The sequence shown here is derived from an EMBL/GenBank/DDBJ whole genome shotgun (WGS) entry which is preliminary data.</text>
</comment>
<proteinExistence type="predicted"/>